<comment type="caution">
    <text evidence="4">The sequence shown here is derived from an EMBL/GenBank/DDBJ whole genome shotgun (WGS) entry which is preliminary data.</text>
</comment>
<dbReference type="EMBL" id="SJPK01000028">
    <property type="protein sequence ID" value="TWT55231.1"/>
    <property type="molecule type" value="Genomic_DNA"/>
</dbReference>
<dbReference type="GO" id="GO:0016491">
    <property type="term" value="F:oxidoreductase activity"/>
    <property type="evidence" value="ECO:0007669"/>
    <property type="project" value="UniProtKB-KW"/>
</dbReference>
<keyword evidence="5" id="KW-1185">Reference proteome</keyword>
<evidence type="ECO:0000313" key="4">
    <source>
        <dbReference type="EMBL" id="TWT55231.1"/>
    </source>
</evidence>
<dbReference type="InterPro" id="IPR036188">
    <property type="entry name" value="FAD/NAD-bd_sf"/>
</dbReference>
<accession>A0A5C5WYS2</accession>
<name>A0A5C5WYS2_9BACT</name>
<comment type="similarity">
    <text evidence="1">Belongs to the carotenoid/retinoid oxidoreductase family.</text>
</comment>
<evidence type="ECO:0000256" key="1">
    <source>
        <dbReference type="ARBA" id="ARBA00006046"/>
    </source>
</evidence>
<dbReference type="RefSeq" id="WP_146393899.1">
    <property type="nucleotide sequence ID" value="NZ_SJPK01000028.1"/>
</dbReference>
<dbReference type="OrthoDB" id="9814556at2"/>
<proteinExistence type="inferred from homology"/>
<evidence type="ECO:0000313" key="5">
    <source>
        <dbReference type="Proteomes" id="UP000318053"/>
    </source>
</evidence>
<keyword evidence="2 4" id="KW-0560">Oxidoreductase</keyword>
<reference evidence="4 5" key="1">
    <citation type="submission" date="2019-02" db="EMBL/GenBank/DDBJ databases">
        <title>Deep-cultivation of Planctomycetes and their phenomic and genomic characterization uncovers novel biology.</title>
        <authorList>
            <person name="Wiegand S."/>
            <person name="Jogler M."/>
            <person name="Boedeker C."/>
            <person name="Pinto D."/>
            <person name="Vollmers J."/>
            <person name="Rivas-Marin E."/>
            <person name="Kohn T."/>
            <person name="Peeters S.H."/>
            <person name="Heuer A."/>
            <person name="Rast P."/>
            <person name="Oberbeckmann S."/>
            <person name="Bunk B."/>
            <person name="Jeske O."/>
            <person name="Meyerdierks A."/>
            <person name="Storesund J.E."/>
            <person name="Kallscheuer N."/>
            <person name="Luecker S."/>
            <person name="Lage O.M."/>
            <person name="Pohl T."/>
            <person name="Merkel B.J."/>
            <person name="Hornburger P."/>
            <person name="Mueller R.-W."/>
            <person name="Bruemmer F."/>
            <person name="Labrenz M."/>
            <person name="Spormann A.M."/>
            <person name="Op Den Camp H."/>
            <person name="Overmann J."/>
            <person name="Amann R."/>
            <person name="Jetten M.S.M."/>
            <person name="Mascher T."/>
            <person name="Medema M.H."/>
            <person name="Devos D.P."/>
            <person name="Kaster A.-K."/>
            <person name="Ovreas L."/>
            <person name="Rohde M."/>
            <person name="Galperin M.Y."/>
            <person name="Jogler C."/>
        </authorList>
    </citation>
    <scope>NUCLEOTIDE SEQUENCE [LARGE SCALE GENOMIC DNA]</scope>
    <source>
        <strain evidence="4 5">CA85</strain>
    </source>
</reference>
<protein>
    <submittedName>
        <fullName evidence="4">Phytoene desaturase (Lycopene-forming)</fullName>
        <ecNumber evidence="4">1.3.99.31</ecNumber>
    </submittedName>
</protein>
<gene>
    <name evidence="4" type="primary">crtI</name>
    <name evidence="4" type="ORF">CA85_49950</name>
</gene>
<feature type="domain" description="Amine oxidase" evidence="3">
    <location>
        <begin position="11"/>
        <end position="459"/>
    </location>
</feature>
<evidence type="ECO:0000256" key="2">
    <source>
        <dbReference type="ARBA" id="ARBA00023002"/>
    </source>
</evidence>
<organism evidence="4 5">
    <name type="scientific">Allorhodopirellula solitaria</name>
    <dbReference type="NCBI Taxonomy" id="2527987"/>
    <lineage>
        <taxon>Bacteria</taxon>
        <taxon>Pseudomonadati</taxon>
        <taxon>Planctomycetota</taxon>
        <taxon>Planctomycetia</taxon>
        <taxon>Pirellulales</taxon>
        <taxon>Pirellulaceae</taxon>
        <taxon>Allorhodopirellula</taxon>
    </lineage>
</organism>
<dbReference type="AlphaFoldDB" id="A0A5C5WYS2"/>
<dbReference type="Gene3D" id="3.50.50.60">
    <property type="entry name" value="FAD/NAD(P)-binding domain"/>
    <property type="match status" value="2"/>
</dbReference>
<dbReference type="EC" id="1.3.99.31" evidence="4"/>
<dbReference type="PANTHER" id="PTHR43734">
    <property type="entry name" value="PHYTOENE DESATURASE"/>
    <property type="match status" value="1"/>
</dbReference>
<sequence length="466" mass="52186">MYDTIIIGAGMSGLAAGIRLAHFDQRVCILERHYTIGGLNSFYRMGGRDYDVGLHAMTNFARKGDKRGPLAKLIRQLRFGWEDFKLAEQIGSSIRFPGVSLDFNNDIELLENEIAARFPGQIDGFRSLCESLLDYSDMDGGSPEFMRSAREVLQEHLSEPLLIEMLLCPLMWYGNARQNDMDYGQFCIMFRACYLEGFGRPYKGVRTILKNLVRKFRGLGGELKLRHGVSRIHVENGRAVGVVLDDGTELEGKRILSSAGNIETMRMCDDITAPEVAKAGQLSFIESISVLDRDPQELGFDRTIVFYNDSEKFHWQRPDDHLCDLRTGVICSPNNYVYDADEGQLPDGVVRITTLANHDHWCELPENKYQAAKVTQYDAAVASAVRFMPDFRSHVVATDVFTPKTIRRFTFHDNGAVYGAPDKQLDGCTHLPNLYLCGTDQGFVGIVGAIVSGISMANRHCLVPDA</sequence>
<dbReference type="Proteomes" id="UP000318053">
    <property type="component" value="Unassembled WGS sequence"/>
</dbReference>
<dbReference type="Pfam" id="PF01593">
    <property type="entry name" value="Amino_oxidase"/>
    <property type="match status" value="1"/>
</dbReference>
<dbReference type="PANTHER" id="PTHR43734:SF7">
    <property type="entry name" value="4,4'-DIAPONEUROSPORENE OXYGENASE"/>
    <property type="match status" value="1"/>
</dbReference>
<dbReference type="SUPFAM" id="SSF51905">
    <property type="entry name" value="FAD/NAD(P)-binding domain"/>
    <property type="match status" value="1"/>
</dbReference>
<evidence type="ECO:0000259" key="3">
    <source>
        <dbReference type="Pfam" id="PF01593"/>
    </source>
</evidence>
<dbReference type="InterPro" id="IPR002937">
    <property type="entry name" value="Amino_oxidase"/>
</dbReference>